<dbReference type="InterPro" id="IPR011006">
    <property type="entry name" value="CheY-like_superfamily"/>
</dbReference>
<evidence type="ECO:0000259" key="8">
    <source>
        <dbReference type="PROSITE" id="PS50109"/>
    </source>
</evidence>
<dbReference type="InterPro" id="IPR050351">
    <property type="entry name" value="BphY/WalK/GraS-like"/>
</dbReference>
<dbReference type="RefSeq" id="WP_254165596.1">
    <property type="nucleotide sequence ID" value="NZ_JAHESF010000018.1"/>
</dbReference>
<evidence type="ECO:0000313" key="11">
    <source>
        <dbReference type="Proteomes" id="UP001319200"/>
    </source>
</evidence>
<dbReference type="PROSITE" id="PS50109">
    <property type="entry name" value="HIS_KIN"/>
    <property type="match status" value="1"/>
</dbReference>
<evidence type="ECO:0000256" key="1">
    <source>
        <dbReference type="ARBA" id="ARBA00000085"/>
    </source>
</evidence>
<gene>
    <name evidence="10" type="ORF">KK083_17990</name>
</gene>
<keyword evidence="5" id="KW-0418">Kinase</keyword>
<dbReference type="SUPFAM" id="SSF52172">
    <property type="entry name" value="CheY-like"/>
    <property type="match status" value="1"/>
</dbReference>
<dbReference type="PANTHER" id="PTHR42878:SF15">
    <property type="entry name" value="BACTERIOPHYTOCHROME"/>
    <property type="match status" value="1"/>
</dbReference>
<keyword evidence="7" id="KW-0175">Coiled coil</keyword>
<dbReference type="InterPro" id="IPR003594">
    <property type="entry name" value="HATPase_dom"/>
</dbReference>
<dbReference type="GO" id="GO:0030295">
    <property type="term" value="F:protein kinase activator activity"/>
    <property type="evidence" value="ECO:0007669"/>
    <property type="project" value="TreeGrafter"/>
</dbReference>
<comment type="caution">
    <text evidence="10">The sequence shown here is derived from an EMBL/GenBank/DDBJ whole genome shotgun (WGS) entry which is preliminary data.</text>
</comment>
<dbReference type="GO" id="GO:0000156">
    <property type="term" value="F:phosphorelay response regulator activity"/>
    <property type="evidence" value="ECO:0007669"/>
    <property type="project" value="TreeGrafter"/>
</dbReference>
<accession>A0AAP2DR44</accession>
<keyword evidence="3 6" id="KW-0597">Phosphoprotein</keyword>
<dbReference type="Pfam" id="PF02518">
    <property type="entry name" value="HATPase_c"/>
    <property type="match status" value="1"/>
</dbReference>
<keyword evidence="4" id="KW-0808">Transferase</keyword>
<dbReference type="GO" id="GO:0007234">
    <property type="term" value="P:osmosensory signaling via phosphorelay pathway"/>
    <property type="evidence" value="ECO:0007669"/>
    <property type="project" value="TreeGrafter"/>
</dbReference>
<keyword evidence="11" id="KW-1185">Reference proteome</keyword>
<evidence type="ECO:0000259" key="9">
    <source>
        <dbReference type="PROSITE" id="PS50110"/>
    </source>
</evidence>
<dbReference type="FunFam" id="3.30.565.10:FF:000006">
    <property type="entry name" value="Sensor histidine kinase WalK"/>
    <property type="match status" value="1"/>
</dbReference>
<sequence length="420" mass="48289">MQPKILLVDDREDNLLSIETIFEPDGYKLVKANSGRQALKILLTETDFALILMDVKMPNLNGFETASLIYEREKLKHIPIIFITANNFGDENIYKGYQSGAVDYIYKPINPDVLRAKVSVLIDLYRKNRQLLAQEQRLVAINKSLEIEIKERKASEEKVKQLNRQLLENIASLESANKDLDRFAFMASHDLQEPLRKIRMFSDRLFLKYKEAIDDDGRTTIHRIQKAAERMQTLITDILTFSKISVDKPSFVESDLNALISEILTEMDEDLREKKARVLVDKLPSLFVNPSLMKPLFHNLIGNALKYRKKDVDPQIRITSDITGQINGKTLKDPQQKYCRIFIEDNGIGFDQKYAEEIFGMFKRLHHNTEFEGTGIGLALCKKIVEQHKGYISARSKVNEGSTFIISIPMHLQQESLPVN</sequence>
<dbReference type="Proteomes" id="UP001319200">
    <property type="component" value="Unassembled WGS sequence"/>
</dbReference>
<dbReference type="InterPro" id="IPR036097">
    <property type="entry name" value="HisK_dim/P_sf"/>
</dbReference>
<dbReference type="InterPro" id="IPR005467">
    <property type="entry name" value="His_kinase_dom"/>
</dbReference>
<dbReference type="SUPFAM" id="SSF47384">
    <property type="entry name" value="Homodimeric domain of signal transducing histidine kinase"/>
    <property type="match status" value="1"/>
</dbReference>
<dbReference type="Gene3D" id="3.40.50.2300">
    <property type="match status" value="1"/>
</dbReference>
<dbReference type="InterPro" id="IPR036890">
    <property type="entry name" value="HATPase_C_sf"/>
</dbReference>
<name>A0AAP2DR44_9BACT</name>
<comment type="catalytic activity">
    <reaction evidence="1">
        <text>ATP + protein L-histidine = ADP + protein N-phospho-L-histidine.</text>
        <dbReference type="EC" id="2.7.13.3"/>
    </reaction>
</comment>
<evidence type="ECO:0000256" key="6">
    <source>
        <dbReference type="PROSITE-ProRule" id="PRU00169"/>
    </source>
</evidence>
<dbReference type="SMART" id="SM00448">
    <property type="entry name" value="REC"/>
    <property type="match status" value="1"/>
</dbReference>
<dbReference type="SMART" id="SM00388">
    <property type="entry name" value="HisKA"/>
    <property type="match status" value="1"/>
</dbReference>
<dbReference type="Pfam" id="PF00072">
    <property type="entry name" value="Response_reg"/>
    <property type="match status" value="1"/>
</dbReference>
<dbReference type="InterPro" id="IPR004358">
    <property type="entry name" value="Sig_transdc_His_kin-like_C"/>
</dbReference>
<evidence type="ECO:0000256" key="5">
    <source>
        <dbReference type="ARBA" id="ARBA00022777"/>
    </source>
</evidence>
<evidence type="ECO:0000256" key="4">
    <source>
        <dbReference type="ARBA" id="ARBA00022679"/>
    </source>
</evidence>
<dbReference type="SMART" id="SM00387">
    <property type="entry name" value="HATPase_c"/>
    <property type="match status" value="1"/>
</dbReference>
<dbReference type="AlphaFoldDB" id="A0AAP2DR44"/>
<evidence type="ECO:0000256" key="2">
    <source>
        <dbReference type="ARBA" id="ARBA00012438"/>
    </source>
</evidence>
<dbReference type="PANTHER" id="PTHR42878">
    <property type="entry name" value="TWO-COMPONENT HISTIDINE KINASE"/>
    <property type="match status" value="1"/>
</dbReference>
<dbReference type="SUPFAM" id="SSF55874">
    <property type="entry name" value="ATPase domain of HSP90 chaperone/DNA topoisomerase II/histidine kinase"/>
    <property type="match status" value="1"/>
</dbReference>
<reference evidence="10 11" key="1">
    <citation type="submission" date="2021-05" db="EMBL/GenBank/DDBJ databases">
        <title>A Polyphasic approach of four new species of the genus Ohtaekwangia: Ohtaekwangia histidinii sp. nov., Ohtaekwangia cretensis sp. nov., Ohtaekwangia indiensis sp. nov., Ohtaekwangia reichenbachii sp. nov. from diverse environment.</title>
        <authorList>
            <person name="Octaviana S."/>
        </authorList>
    </citation>
    <scope>NUCLEOTIDE SEQUENCE [LARGE SCALE GENOMIC DNA]</scope>
    <source>
        <strain evidence="10 11">PWU4</strain>
    </source>
</reference>
<feature type="modified residue" description="4-aspartylphosphate" evidence="6">
    <location>
        <position position="54"/>
    </location>
</feature>
<dbReference type="PRINTS" id="PR00344">
    <property type="entry name" value="BCTRLSENSOR"/>
</dbReference>
<organism evidence="10 11">
    <name type="scientific">Chryseosolibacter histidini</name>
    <dbReference type="NCBI Taxonomy" id="2782349"/>
    <lineage>
        <taxon>Bacteria</taxon>
        <taxon>Pseudomonadati</taxon>
        <taxon>Bacteroidota</taxon>
        <taxon>Cytophagia</taxon>
        <taxon>Cytophagales</taxon>
        <taxon>Chryseotaleaceae</taxon>
        <taxon>Chryseosolibacter</taxon>
    </lineage>
</organism>
<protein>
    <recommendedName>
        <fullName evidence="2">histidine kinase</fullName>
        <ecNumber evidence="2">2.7.13.3</ecNumber>
    </recommendedName>
</protein>
<dbReference type="InterPro" id="IPR001789">
    <property type="entry name" value="Sig_transdc_resp-reg_receiver"/>
</dbReference>
<dbReference type="InterPro" id="IPR003661">
    <property type="entry name" value="HisK_dim/P_dom"/>
</dbReference>
<evidence type="ECO:0000313" key="10">
    <source>
        <dbReference type="EMBL" id="MBT1698789.1"/>
    </source>
</evidence>
<dbReference type="Gene3D" id="1.10.287.130">
    <property type="match status" value="1"/>
</dbReference>
<proteinExistence type="predicted"/>
<feature type="domain" description="Response regulatory" evidence="9">
    <location>
        <begin position="4"/>
        <end position="122"/>
    </location>
</feature>
<feature type="coiled-coil region" evidence="7">
    <location>
        <begin position="145"/>
        <end position="176"/>
    </location>
</feature>
<dbReference type="PROSITE" id="PS50110">
    <property type="entry name" value="RESPONSE_REGULATORY"/>
    <property type="match status" value="1"/>
</dbReference>
<dbReference type="CDD" id="cd00082">
    <property type="entry name" value="HisKA"/>
    <property type="match status" value="1"/>
</dbReference>
<dbReference type="EC" id="2.7.13.3" evidence="2"/>
<dbReference type="GO" id="GO:0000155">
    <property type="term" value="F:phosphorelay sensor kinase activity"/>
    <property type="evidence" value="ECO:0007669"/>
    <property type="project" value="InterPro"/>
</dbReference>
<evidence type="ECO:0000256" key="7">
    <source>
        <dbReference type="SAM" id="Coils"/>
    </source>
</evidence>
<evidence type="ECO:0000256" key="3">
    <source>
        <dbReference type="ARBA" id="ARBA00022553"/>
    </source>
</evidence>
<dbReference type="Gene3D" id="3.30.565.10">
    <property type="entry name" value="Histidine kinase-like ATPase, C-terminal domain"/>
    <property type="match status" value="1"/>
</dbReference>
<dbReference type="EMBL" id="JAHESF010000018">
    <property type="protein sequence ID" value="MBT1698789.1"/>
    <property type="molecule type" value="Genomic_DNA"/>
</dbReference>
<feature type="domain" description="Histidine kinase" evidence="8">
    <location>
        <begin position="186"/>
        <end position="412"/>
    </location>
</feature>
<dbReference type="Pfam" id="PF00512">
    <property type="entry name" value="HisKA"/>
    <property type="match status" value="1"/>
</dbReference>